<feature type="domain" description="Ig-like" evidence="4">
    <location>
        <begin position="121"/>
        <end position="198"/>
    </location>
</feature>
<evidence type="ECO:0000313" key="6">
    <source>
        <dbReference type="Proteomes" id="UP000031443"/>
    </source>
</evidence>
<dbReference type="PROSITE" id="PS50835">
    <property type="entry name" value="IG_LIKE"/>
    <property type="match status" value="2"/>
</dbReference>
<evidence type="ECO:0000256" key="3">
    <source>
        <dbReference type="SAM" id="MobiDB-lite"/>
    </source>
</evidence>
<dbReference type="SUPFAM" id="SSF48726">
    <property type="entry name" value="Immunoglobulin"/>
    <property type="match status" value="3"/>
</dbReference>
<sequence>MGTTNDPIDGSDPLAFPGVVPAPTLYMSQRSAQEGDSVLLQCSVISQAPAKRVIFCKDGEEVFSQTGLEKKVTYSYAHAVSMGSSGNYSCGYEIKESDKRVNRSQLSPAKHLSVTGDLRAPTLYVSQTSARQGDSLRLKCSVVSQAPVTRVVFCKDGEEVFSQMGLEKKVTYSYDHAVSMGSSGNYSCDLRAPTLYVSQTSARQGDSLRLKCSVVSQAPVTRVVFCKDGEEVFSQMGLEKKVTYSYDHAVSMGSSGNYSCGYEIKESDKWVNRSQLSPSKYLSVTEPVMSLAIWATRCVLVLFLLVSAPIITFMLEKRSLPDPTGLEETHEGSNSIMGGSKVAGCPVFNQKTSTPSWRRHFGGGSFTRSESSAAGLKNVPPKCHRRPGTNTAVTLKPVIMQGTAFSRMEWKSINCMKKLVQIQTDIIFLSKCKQMDIVPKGLKVTPLTPVLSKCSYSEYHLHKRCWCRAGLVPCGEE</sequence>
<organism evidence="5 6">
    <name type="scientific">Chelonia mydas</name>
    <name type="common">Green sea-turtle</name>
    <name type="synonym">Chelonia agassizi</name>
    <dbReference type="NCBI Taxonomy" id="8469"/>
    <lineage>
        <taxon>Eukaryota</taxon>
        <taxon>Metazoa</taxon>
        <taxon>Chordata</taxon>
        <taxon>Craniata</taxon>
        <taxon>Vertebrata</taxon>
        <taxon>Euteleostomi</taxon>
        <taxon>Archelosauria</taxon>
        <taxon>Testudinata</taxon>
        <taxon>Testudines</taxon>
        <taxon>Cryptodira</taxon>
        <taxon>Durocryptodira</taxon>
        <taxon>Americhelydia</taxon>
        <taxon>Chelonioidea</taxon>
        <taxon>Cheloniidae</taxon>
        <taxon>Chelonia</taxon>
    </lineage>
</organism>
<dbReference type="PANTHER" id="PTHR11481">
    <property type="entry name" value="IMMUNOGLOBULIN FC RECEPTOR"/>
    <property type="match status" value="1"/>
</dbReference>
<evidence type="ECO:0000256" key="1">
    <source>
        <dbReference type="ARBA" id="ARBA00022729"/>
    </source>
</evidence>
<dbReference type="AlphaFoldDB" id="M7CMP5"/>
<feature type="region of interest" description="Disordered" evidence="3">
    <location>
        <begin position="359"/>
        <end position="381"/>
    </location>
</feature>
<protein>
    <submittedName>
        <fullName evidence="5">Titin</fullName>
    </submittedName>
</protein>
<dbReference type="GO" id="GO:0007166">
    <property type="term" value="P:cell surface receptor signaling pathway"/>
    <property type="evidence" value="ECO:0007669"/>
    <property type="project" value="TreeGrafter"/>
</dbReference>
<evidence type="ECO:0000256" key="2">
    <source>
        <dbReference type="ARBA" id="ARBA00023157"/>
    </source>
</evidence>
<dbReference type="PANTHER" id="PTHR11481:SF60">
    <property type="entry name" value="IG-LIKE DOMAIN-CONTAINING PROTEIN"/>
    <property type="match status" value="1"/>
</dbReference>
<dbReference type="Pfam" id="PF13895">
    <property type="entry name" value="Ig_2"/>
    <property type="match status" value="1"/>
</dbReference>
<dbReference type="Proteomes" id="UP000031443">
    <property type="component" value="Unassembled WGS sequence"/>
</dbReference>
<feature type="domain" description="Ig-like" evidence="4">
    <location>
        <begin position="17"/>
        <end position="107"/>
    </location>
</feature>
<reference evidence="6" key="1">
    <citation type="journal article" date="2013" name="Nat. Genet.">
        <title>The draft genomes of soft-shell turtle and green sea turtle yield insights into the development and evolution of the turtle-specific body plan.</title>
        <authorList>
            <person name="Wang Z."/>
            <person name="Pascual-Anaya J."/>
            <person name="Zadissa A."/>
            <person name="Li W."/>
            <person name="Niimura Y."/>
            <person name="Huang Z."/>
            <person name="Li C."/>
            <person name="White S."/>
            <person name="Xiong Z."/>
            <person name="Fang D."/>
            <person name="Wang B."/>
            <person name="Ming Y."/>
            <person name="Chen Y."/>
            <person name="Zheng Y."/>
            <person name="Kuraku S."/>
            <person name="Pignatelli M."/>
            <person name="Herrero J."/>
            <person name="Beal K."/>
            <person name="Nozawa M."/>
            <person name="Li Q."/>
            <person name="Wang J."/>
            <person name="Zhang H."/>
            <person name="Yu L."/>
            <person name="Shigenobu S."/>
            <person name="Wang J."/>
            <person name="Liu J."/>
            <person name="Flicek P."/>
            <person name="Searle S."/>
            <person name="Wang J."/>
            <person name="Kuratani S."/>
            <person name="Yin Y."/>
            <person name="Aken B."/>
            <person name="Zhang G."/>
            <person name="Irie N."/>
        </authorList>
    </citation>
    <scope>NUCLEOTIDE SEQUENCE [LARGE SCALE GENOMIC DNA]</scope>
</reference>
<evidence type="ECO:0000259" key="4">
    <source>
        <dbReference type="PROSITE" id="PS50835"/>
    </source>
</evidence>
<accession>M7CMP5</accession>
<dbReference type="GO" id="GO:0004888">
    <property type="term" value="F:transmembrane signaling receptor activity"/>
    <property type="evidence" value="ECO:0007669"/>
    <property type="project" value="TreeGrafter"/>
</dbReference>
<gene>
    <name evidence="5" type="ORF">UY3_00208</name>
</gene>
<dbReference type="InterPro" id="IPR036179">
    <property type="entry name" value="Ig-like_dom_sf"/>
</dbReference>
<dbReference type="InterPro" id="IPR050488">
    <property type="entry name" value="Ig_Fc_receptor"/>
</dbReference>
<dbReference type="Gene3D" id="2.60.40.10">
    <property type="entry name" value="Immunoglobulins"/>
    <property type="match status" value="3"/>
</dbReference>
<proteinExistence type="predicted"/>
<dbReference type="EMBL" id="KB470968">
    <property type="protein sequence ID" value="EMP42522.1"/>
    <property type="molecule type" value="Genomic_DNA"/>
</dbReference>
<evidence type="ECO:0000313" key="5">
    <source>
        <dbReference type="EMBL" id="EMP42522.1"/>
    </source>
</evidence>
<dbReference type="InterPro" id="IPR013783">
    <property type="entry name" value="Ig-like_fold"/>
</dbReference>
<keyword evidence="1" id="KW-0732">Signal</keyword>
<keyword evidence="6" id="KW-1185">Reference proteome</keyword>
<dbReference type="InterPro" id="IPR007110">
    <property type="entry name" value="Ig-like_dom"/>
</dbReference>
<keyword evidence="2" id="KW-1015">Disulfide bond</keyword>
<name>M7CMP5_CHEMY</name>
<dbReference type="GO" id="GO:0006955">
    <property type="term" value="P:immune response"/>
    <property type="evidence" value="ECO:0007669"/>
    <property type="project" value="TreeGrafter"/>
</dbReference>
<dbReference type="GO" id="GO:0009897">
    <property type="term" value="C:external side of plasma membrane"/>
    <property type="evidence" value="ECO:0007669"/>
    <property type="project" value="TreeGrafter"/>
</dbReference>